<evidence type="ECO:0000256" key="1">
    <source>
        <dbReference type="SAM" id="Phobius"/>
    </source>
</evidence>
<protein>
    <submittedName>
        <fullName evidence="2">DUF2919 domain-containing protein</fullName>
    </submittedName>
</protein>
<feature type="transmembrane region" description="Helical" evidence="1">
    <location>
        <begin position="122"/>
        <end position="142"/>
    </location>
</feature>
<dbReference type="Pfam" id="PF11143">
    <property type="entry name" value="DUF2919"/>
    <property type="match status" value="1"/>
</dbReference>
<organism evidence="2 3">
    <name type="scientific">Shewanella corallii</name>
    <dbReference type="NCBI Taxonomy" id="560080"/>
    <lineage>
        <taxon>Bacteria</taxon>
        <taxon>Pseudomonadati</taxon>
        <taxon>Pseudomonadota</taxon>
        <taxon>Gammaproteobacteria</taxon>
        <taxon>Alteromonadales</taxon>
        <taxon>Shewanellaceae</taxon>
        <taxon>Shewanella</taxon>
    </lineage>
</organism>
<keyword evidence="3" id="KW-1185">Reference proteome</keyword>
<keyword evidence="1" id="KW-0472">Membrane</keyword>
<evidence type="ECO:0000313" key="2">
    <source>
        <dbReference type="EMBL" id="MCL2915592.1"/>
    </source>
</evidence>
<sequence length="159" mass="18604">MRTLNLNHVYWMDDNGHIKPPKYLYLLLAFLAKAWVVWVMSLTQHSDRAALVRTLYPMQADFVQALMVGAGAVFIFLLVLAERRRKPEWVMPVFKQGRAILMAVLVAEVVVWVQRFTHSDMLFHWGVALDAVALFWCGIYLLKSRHLKVYFKSWIPEKQ</sequence>
<keyword evidence="1" id="KW-0812">Transmembrane</keyword>
<name>A0ABT0NCT4_9GAMM</name>
<gene>
    <name evidence="2" type="ORF">L2725_17695</name>
</gene>
<feature type="transmembrane region" description="Helical" evidence="1">
    <location>
        <begin position="100"/>
        <end position="116"/>
    </location>
</feature>
<accession>A0ABT0NCT4</accession>
<reference evidence="2 3" key="1">
    <citation type="submission" date="2022-01" db="EMBL/GenBank/DDBJ databases">
        <title>Whole genome-based taxonomy of the Shewanellaceae.</title>
        <authorList>
            <person name="Martin-Rodriguez A.J."/>
        </authorList>
    </citation>
    <scope>NUCLEOTIDE SEQUENCE [LARGE SCALE GENOMIC DNA]</scope>
    <source>
        <strain evidence="2 3">DSM 21332</strain>
    </source>
</reference>
<dbReference type="EMBL" id="JAKIKT010000007">
    <property type="protein sequence ID" value="MCL2915592.1"/>
    <property type="molecule type" value="Genomic_DNA"/>
</dbReference>
<evidence type="ECO:0000313" key="3">
    <source>
        <dbReference type="Proteomes" id="UP001202831"/>
    </source>
</evidence>
<comment type="caution">
    <text evidence="2">The sequence shown here is derived from an EMBL/GenBank/DDBJ whole genome shotgun (WGS) entry which is preliminary data.</text>
</comment>
<feature type="transmembrane region" description="Helical" evidence="1">
    <location>
        <begin position="23"/>
        <end position="42"/>
    </location>
</feature>
<dbReference type="RefSeq" id="WP_249250179.1">
    <property type="nucleotide sequence ID" value="NZ_JAKIKT010000007.1"/>
</dbReference>
<dbReference type="InterPro" id="IPR021318">
    <property type="entry name" value="DUF2919"/>
</dbReference>
<dbReference type="Proteomes" id="UP001202831">
    <property type="component" value="Unassembled WGS sequence"/>
</dbReference>
<keyword evidence="1" id="KW-1133">Transmembrane helix</keyword>
<feature type="transmembrane region" description="Helical" evidence="1">
    <location>
        <begin position="62"/>
        <end position="80"/>
    </location>
</feature>
<proteinExistence type="predicted"/>